<dbReference type="EMBL" id="CAJOBR010027472">
    <property type="protein sequence ID" value="CAF4976465.1"/>
    <property type="molecule type" value="Genomic_DNA"/>
</dbReference>
<feature type="region of interest" description="Disordered" evidence="1">
    <location>
        <begin position="1"/>
        <end position="31"/>
    </location>
</feature>
<evidence type="ECO:0000256" key="1">
    <source>
        <dbReference type="SAM" id="MobiDB-lite"/>
    </source>
</evidence>
<comment type="caution">
    <text evidence="2">The sequence shown here is derived from an EMBL/GenBank/DDBJ whole genome shotgun (WGS) entry which is preliminary data.</text>
</comment>
<organism evidence="2 3">
    <name type="scientific">Rotaria socialis</name>
    <dbReference type="NCBI Taxonomy" id="392032"/>
    <lineage>
        <taxon>Eukaryota</taxon>
        <taxon>Metazoa</taxon>
        <taxon>Spiralia</taxon>
        <taxon>Gnathifera</taxon>
        <taxon>Rotifera</taxon>
        <taxon>Eurotatoria</taxon>
        <taxon>Bdelloidea</taxon>
        <taxon>Philodinida</taxon>
        <taxon>Philodinidae</taxon>
        <taxon>Rotaria</taxon>
    </lineage>
</organism>
<feature type="non-terminal residue" evidence="2">
    <location>
        <position position="1"/>
    </location>
</feature>
<dbReference type="AlphaFoldDB" id="A0A821ZC13"/>
<proteinExistence type="predicted"/>
<dbReference type="Proteomes" id="UP000663848">
    <property type="component" value="Unassembled WGS sequence"/>
</dbReference>
<name>A0A821ZC13_9BILA</name>
<evidence type="ECO:0000313" key="3">
    <source>
        <dbReference type="Proteomes" id="UP000663848"/>
    </source>
</evidence>
<feature type="compositionally biased region" description="Low complexity" evidence="1">
    <location>
        <begin position="10"/>
        <end position="22"/>
    </location>
</feature>
<accession>A0A821ZC13</accession>
<reference evidence="2" key="1">
    <citation type="submission" date="2021-02" db="EMBL/GenBank/DDBJ databases">
        <authorList>
            <person name="Nowell W R."/>
        </authorList>
    </citation>
    <scope>NUCLEOTIDE SEQUENCE</scope>
</reference>
<gene>
    <name evidence="2" type="ORF">QYT958_LOCUS35731</name>
</gene>
<evidence type="ECO:0000313" key="2">
    <source>
        <dbReference type="EMBL" id="CAF4976465.1"/>
    </source>
</evidence>
<protein>
    <submittedName>
        <fullName evidence="2">Uncharacterized protein</fullName>
    </submittedName>
</protein>
<sequence>LVKPIRAGVNPSTNTSTPIPTIRGGGQSMDQ</sequence>